<comment type="caution">
    <text evidence="1">The sequence shown here is derived from an EMBL/GenBank/DDBJ whole genome shotgun (WGS) entry which is preliminary data.</text>
</comment>
<dbReference type="AlphaFoldDB" id="A0A062UXR5"/>
<name>A0A062UXR5_9EURY</name>
<dbReference type="RefSeq" id="WP_048090746.1">
    <property type="nucleotide sequence ID" value="NZ_JMIY01000004.1"/>
</dbReference>
<gene>
    <name evidence="1" type="ORF">ANME2D_01826</name>
</gene>
<protein>
    <submittedName>
        <fullName evidence="1">Uncharacterized protein</fullName>
    </submittedName>
</protein>
<evidence type="ECO:0000313" key="1">
    <source>
        <dbReference type="EMBL" id="KCZ71771.1"/>
    </source>
</evidence>
<accession>A0A062UXR5</accession>
<evidence type="ECO:0000313" key="2">
    <source>
        <dbReference type="Proteomes" id="UP000027153"/>
    </source>
</evidence>
<reference evidence="1 2" key="1">
    <citation type="journal article" date="2013" name="Nature">
        <title>Anaerobic oxidation of methane coupled to nitrate reduction in a novel archaeal lineage.</title>
        <authorList>
            <person name="Haroon M.F."/>
            <person name="Hu S."/>
            <person name="Shi Y."/>
            <person name="Imelfort M."/>
            <person name="Keller J."/>
            <person name="Hugenholtz P."/>
            <person name="Yuan Z."/>
            <person name="Tyson G.W."/>
        </authorList>
    </citation>
    <scope>NUCLEOTIDE SEQUENCE [LARGE SCALE GENOMIC DNA]</scope>
    <source>
        <strain evidence="1 2">ANME-2d</strain>
    </source>
</reference>
<dbReference type="Proteomes" id="UP000027153">
    <property type="component" value="Unassembled WGS sequence"/>
</dbReference>
<dbReference type="OrthoDB" id="359332at2157"/>
<organism evidence="1 2">
    <name type="scientific">Candidatus Methanoperedens nitratireducens</name>
    <dbReference type="NCBI Taxonomy" id="1392998"/>
    <lineage>
        <taxon>Archaea</taxon>
        <taxon>Methanobacteriati</taxon>
        <taxon>Methanobacteriota</taxon>
        <taxon>Stenosarchaea group</taxon>
        <taxon>Methanomicrobia</taxon>
        <taxon>Methanosarcinales</taxon>
        <taxon>ANME-2 cluster</taxon>
        <taxon>Candidatus Methanoperedentaceae</taxon>
        <taxon>Candidatus Methanoperedens</taxon>
    </lineage>
</organism>
<keyword evidence="2" id="KW-1185">Reference proteome</keyword>
<proteinExistence type="predicted"/>
<dbReference type="EMBL" id="JMIY01000004">
    <property type="protein sequence ID" value="KCZ71771.1"/>
    <property type="molecule type" value="Genomic_DNA"/>
</dbReference>
<sequence>MDTKIKLVTGSIVLILILSIGLSLNQGQPDVRPSWVHQVEWSDKPDDAAKIEELLWAEIIPYRTEYEIVNISAKREKEDMRLRIIARTKDSDSPDIYDFVYDEKRLLLTGYLLEAVSPVYRNEAIGIALGNQEVAASVANAGAPTVRRILPGTSEKFYAPKMLLSVTWRGTSALIDPDERKVVDVWKESVN</sequence>